<sequence length="397" mass="45157">MVYEARGHVKAQVLANFINELTPNPHEKEEEEANKRWTLSVDGSSNKKCSRAGIILEGSTRVSLHFGFRASNNQVEYEALLARIRLEKELGAIMLTVKSNSQLVTRQKGGLHRTIIQEALGCPIIKEAGEVQRIKRKVTKYFLIAGQLYRRGFSYPLLRCLGEAEVERAVKEIHEGACGRHIGGRALANKIARVGFYWSTIKKDSLAFVKKCDKCQCYSNWHQAPTEPLHSMTSRWPFYMWGGLANSHNLGRKSEAFFIEGRVYVVLDFRLLYASHSNGQAEATNRVILRGLRIMTTNLKLINLLQDEREMAHICEYAAKARVAKRYNSTIFPYPLRQGDLVLKRVLKGATTNKLAPNWEGPYRAREDVGHGAFILEQLNRKLVLSHLEYCNSKKIL</sequence>
<keyword evidence="3" id="KW-1185">Reference proteome</keyword>
<protein>
    <recommendedName>
        <fullName evidence="1">Integrase zinc-binding domain-containing protein</fullName>
    </recommendedName>
</protein>
<dbReference type="EMBL" id="QJKJ01010705">
    <property type="protein sequence ID" value="RDX72937.1"/>
    <property type="molecule type" value="Genomic_DNA"/>
</dbReference>
<evidence type="ECO:0000313" key="3">
    <source>
        <dbReference type="Proteomes" id="UP000257109"/>
    </source>
</evidence>
<dbReference type="OrthoDB" id="1717426at2759"/>
<name>A0A371F3R1_MUCPR</name>
<accession>A0A371F3R1</accession>
<reference evidence="2" key="1">
    <citation type="submission" date="2018-05" db="EMBL/GenBank/DDBJ databases">
        <title>Draft genome of Mucuna pruriens seed.</title>
        <authorList>
            <person name="Nnadi N.E."/>
            <person name="Vos R."/>
            <person name="Hasami M.H."/>
            <person name="Devisetty U.K."/>
            <person name="Aguiy J.C."/>
        </authorList>
    </citation>
    <scope>NUCLEOTIDE SEQUENCE [LARGE SCALE GENOMIC DNA]</scope>
    <source>
        <strain evidence="2">JCA_2017</strain>
    </source>
</reference>
<organism evidence="2 3">
    <name type="scientific">Mucuna pruriens</name>
    <name type="common">Velvet bean</name>
    <name type="synonym">Dolichos pruriens</name>
    <dbReference type="NCBI Taxonomy" id="157652"/>
    <lineage>
        <taxon>Eukaryota</taxon>
        <taxon>Viridiplantae</taxon>
        <taxon>Streptophyta</taxon>
        <taxon>Embryophyta</taxon>
        <taxon>Tracheophyta</taxon>
        <taxon>Spermatophyta</taxon>
        <taxon>Magnoliopsida</taxon>
        <taxon>eudicotyledons</taxon>
        <taxon>Gunneridae</taxon>
        <taxon>Pentapetalae</taxon>
        <taxon>rosids</taxon>
        <taxon>fabids</taxon>
        <taxon>Fabales</taxon>
        <taxon>Fabaceae</taxon>
        <taxon>Papilionoideae</taxon>
        <taxon>50 kb inversion clade</taxon>
        <taxon>NPAAA clade</taxon>
        <taxon>indigoferoid/millettioid clade</taxon>
        <taxon>Phaseoleae</taxon>
        <taxon>Mucuna</taxon>
    </lineage>
</organism>
<evidence type="ECO:0000259" key="1">
    <source>
        <dbReference type="Pfam" id="PF17921"/>
    </source>
</evidence>
<gene>
    <name evidence="2" type="ORF">CR513_47519</name>
</gene>
<comment type="caution">
    <text evidence="2">The sequence shown here is derived from an EMBL/GenBank/DDBJ whole genome shotgun (WGS) entry which is preliminary data.</text>
</comment>
<dbReference type="InterPro" id="IPR012337">
    <property type="entry name" value="RNaseH-like_sf"/>
</dbReference>
<dbReference type="PANTHER" id="PTHR48475">
    <property type="entry name" value="RIBONUCLEASE H"/>
    <property type="match status" value="1"/>
</dbReference>
<evidence type="ECO:0000313" key="2">
    <source>
        <dbReference type="EMBL" id="RDX72937.1"/>
    </source>
</evidence>
<feature type="non-terminal residue" evidence="2">
    <location>
        <position position="1"/>
    </location>
</feature>
<dbReference type="PANTHER" id="PTHR48475:SF2">
    <property type="entry name" value="RIBONUCLEASE H"/>
    <property type="match status" value="1"/>
</dbReference>
<dbReference type="SUPFAM" id="SSF53098">
    <property type="entry name" value="Ribonuclease H-like"/>
    <property type="match status" value="1"/>
</dbReference>
<dbReference type="InterPro" id="IPR041588">
    <property type="entry name" value="Integrase_H2C2"/>
</dbReference>
<feature type="domain" description="Integrase zinc-binding" evidence="1">
    <location>
        <begin position="164"/>
        <end position="218"/>
    </location>
</feature>
<proteinExistence type="predicted"/>
<dbReference type="Proteomes" id="UP000257109">
    <property type="component" value="Unassembled WGS sequence"/>
</dbReference>
<dbReference type="Pfam" id="PF17921">
    <property type="entry name" value="Integrase_H2C2"/>
    <property type="match status" value="1"/>
</dbReference>
<dbReference type="Gene3D" id="1.10.340.70">
    <property type="match status" value="1"/>
</dbReference>
<dbReference type="AlphaFoldDB" id="A0A371F3R1"/>